<evidence type="ECO:0000313" key="1">
    <source>
        <dbReference type="EMBL" id="GAW04606.1"/>
    </source>
</evidence>
<proteinExistence type="predicted"/>
<gene>
    <name evidence="1" type="ORF">LENED_006411</name>
</gene>
<name>A0A1Q3EBK9_LENED</name>
<keyword evidence="2" id="KW-1185">Reference proteome</keyword>
<accession>A0A1Q3EBK9</accession>
<reference evidence="1 2" key="1">
    <citation type="submission" date="2016-08" db="EMBL/GenBank/DDBJ databases">
        <authorList>
            <consortium name="Lentinula edodes genome sequencing consortium"/>
            <person name="Sakamoto Y."/>
            <person name="Nakade K."/>
            <person name="Sato S."/>
            <person name="Yoshida Y."/>
            <person name="Miyazaki K."/>
            <person name="Natsume S."/>
            <person name="Konno N."/>
        </authorList>
    </citation>
    <scope>NUCLEOTIDE SEQUENCE [LARGE SCALE GENOMIC DNA]</scope>
    <source>
        <strain evidence="1 2">NBRC 111202</strain>
    </source>
</reference>
<dbReference type="Proteomes" id="UP000188533">
    <property type="component" value="Unassembled WGS sequence"/>
</dbReference>
<evidence type="ECO:0000313" key="2">
    <source>
        <dbReference type="Proteomes" id="UP000188533"/>
    </source>
</evidence>
<dbReference type="AlphaFoldDB" id="A0A1Q3EBK9"/>
<sequence>MENPGIVFDEHELLRTLICQLTKSFQLTGSHIPEIQIMNVPPPCKDYFYYAYDWPYNGSKTSPSSGTFALVVSNGTYI</sequence>
<organism evidence="1 2">
    <name type="scientific">Lentinula edodes</name>
    <name type="common">Shiitake mushroom</name>
    <name type="synonym">Lentinus edodes</name>
    <dbReference type="NCBI Taxonomy" id="5353"/>
    <lineage>
        <taxon>Eukaryota</taxon>
        <taxon>Fungi</taxon>
        <taxon>Dikarya</taxon>
        <taxon>Basidiomycota</taxon>
        <taxon>Agaricomycotina</taxon>
        <taxon>Agaricomycetes</taxon>
        <taxon>Agaricomycetidae</taxon>
        <taxon>Agaricales</taxon>
        <taxon>Marasmiineae</taxon>
        <taxon>Omphalotaceae</taxon>
        <taxon>Lentinula</taxon>
    </lineage>
</organism>
<comment type="caution">
    <text evidence="1">The sequence shown here is derived from an EMBL/GenBank/DDBJ whole genome shotgun (WGS) entry which is preliminary data.</text>
</comment>
<reference evidence="1 2" key="2">
    <citation type="submission" date="2017-02" db="EMBL/GenBank/DDBJ databases">
        <title>A genome survey and senescence transcriptome analysis in Lentinula edodes.</title>
        <authorList>
            <person name="Sakamoto Y."/>
            <person name="Nakade K."/>
            <person name="Sato S."/>
            <person name="Yoshida Y."/>
            <person name="Miyazaki K."/>
            <person name="Natsume S."/>
            <person name="Konno N."/>
        </authorList>
    </citation>
    <scope>NUCLEOTIDE SEQUENCE [LARGE SCALE GENOMIC DNA]</scope>
    <source>
        <strain evidence="1 2">NBRC 111202</strain>
    </source>
</reference>
<protein>
    <submittedName>
        <fullName evidence="1">Uncharacterized protein</fullName>
    </submittedName>
</protein>
<dbReference type="EMBL" id="BDGU01000198">
    <property type="protein sequence ID" value="GAW04606.1"/>
    <property type="molecule type" value="Genomic_DNA"/>
</dbReference>